<dbReference type="EMBL" id="BAAAQA010000007">
    <property type="protein sequence ID" value="GAA2112671.1"/>
    <property type="molecule type" value="Genomic_DNA"/>
</dbReference>
<gene>
    <name evidence="3" type="ORF">GCM10009824_08890</name>
</gene>
<name>A0ABN2XM59_9MICC</name>
<protein>
    <recommendedName>
        <fullName evidence="2">Activator of Hsp90 ATPase homologue 1/2-like C-terminal domain-containing protein</fullName>
    </recommendedName>
</protein>
<keyword evidence="4" id="KW-1185">Reference proteome</keyword>
<evidence type="ECO:0000313" key="3">
    <source>
        <dbReference type="EMBL" id="GAA2112671.1"/>
    </source>
</evidence>
<dbReference type="SUPFAM" id="SSF55961">
    <property type="entry name" value="Bet v1-like"/>
    <property type="match status" value="1"/>
</dbReference>
<evidence type="ECO:0000256" key="1">
    <source>
        <dbReference type="ARBA" id="ARBA00006817"/>
    </source>
</evidence>
<dbReference type="InterPro" id="IPR013538">
    <property type="entry name" value="ASHA1/2-like_C"/>
</dbReference>
<accession>A0ABN2XM59</accession>
<organism evidence="3 4">
    <name type="scientific">Kocuria atrinae</name>
    <dbReference type="NCBI Taxonomy" id="592377"/>
    <lineage>
        <taxon>Bacteria</taxon>
        <taxon>Bacillati</taxon>
        <taxon>Actinomycetota</taxon>
        <taxon>Actinomycetes</taxon>
        <taxon>Micrococcales</taxon>
        <taxon>Micrococcaceae</taxon>
        <taxon>Kocuria</taxon>
    </lineage>
</organism>
<feature type="domain" description="Activator of Hsp90 ATPase homologue 1/2-like C-terminal" evidence="2">
    <location>
        <begin position="16"/>
        <end position="146"/>
    </location>
</feature>
<reference evidence="3 4" key="1">
    <citation type="journal article" date="2019" name="Int. J. Syst. Evol. Microbiol.">
        <title>The Global Catalogue of Microorganisms (GCM) 10K type strain sequencing project: providing services to taxonomists for standard genome sequencing and annotation.</title>
        <authorList>
            <consortium name="The Broad Institute Genomics Platform"/>
            <consortium name="The Broad Institute Genome Sequencing Center for Infectious Disease"/>
            <person name="Wu L."/>
            <person name="Ma J."/>
        </authorList>
    </citation>
    <scope>NUCLEOTIDE SEQUENCE [LARGE SCALE GENOMIC DNA]</scope>
    <source>
        <strain evidence="3 4">JCM 15914</strain>
    </source>
</reference>
<dbReference type="Proteomes" id="UP001500166">
    <property type="component" value="Unassembled WGS sequence"/>
</dbReference>
<evidence type="ECO:0000313" key="4">
    <source>
        <dbReference type="Proteomes" id="UP001500166"/>
    </source>
</evidence>
<dbReference type="Pfam" id="PF08327">
    <property type="entry name" value="AHSA1"/>
    <property type="match status" value="1"/>
</dbReference>
<dbReference type="Gene3D" id="3.30.530.20">
    <property type="match status" value="1"/>
</dbReference>
<evidence type="ECO:0000259" key="2">
    <source>
        <dbReference type="Pfam" id="PF08327"/>
    </source>
</evidence>
<comment type="similarity">
    <text evidence="1">Belongs to the AHA1 family.</text>
</comment>
<dbReference type="RefSeq" id="WP_344223819.1">
    <property type="nucleotide sequence ID" value="NZ_BAAAQA010000007.1"/>
</dbReference>
<comment type="caution">
    <text evidence="3">The sequence shown here is derived from an EMBL/GenBank/DDBJ whole genome shotgun (WGS) entry which is preliminary data.</text>
</comment>
<dbReference type="InterPro" id="IPR023393">
    <property type="entry name" value="START-like_dom_sf"/>
</dbReference>
<sequence length="148" mass="15923">MSVTHQTLHITQVISAPLDTVWAAFQDTSSRSKWSVPKGDGLIYSADDFRPGGRASYRCGPSGDLNVAGEIGYVQILPRELVVHTDTVTTDGTLLATALVTWTFEPHDDGALVTIVDQVASFVGQDMIDGHRNGHAKALAQLAEFLSE</sequence>
<proteinExistence type="inferred from homology"/>